<dbReference type="RefSeq" id="WP_088858890.1">
    <property type="nucleotide sequence ID" value="NZ_CP014862.1"/>
</dbReference>
<name>A0A2Z2MFV4_THEPR</name>
<dbReference type="InterPro" id="IPR037185">
    <property type="entry name" value="EmrE-like"/>
</dbReference>
<feature type="transmembrane region" description="Helical" evidence="1">
    <location>
        <begin position="7"/>
        <end position="23"/>
    </location>
</feature>
<dbReference type="PANTHER" id="PTHR22911:SF102">
    <property type="entry name" value="MEMBRANE PROTEIN"/>
    <property type="match status" value="1"/>
</dbReference>
<feature type="transmembrane region" description="Helical" evidence="1">
    <location>
        <begin position="92"/>
        <end position="111"/>
    </location>
</feature>
<dbReference type="InterPro" id="IPR000620">
    <property type="entry name" value="EamA_dom"/>
</dbReference>
<feature type="transmembrane region" description="Helical" evidence="1">
    <location>
        <begin position="261"/>
        <end position="279"/>
    </location>
</feature>
<accession>A0A2Z2MFV4</accession>
<dbReference type="GO" id="GO:0016020">
    <property type="term" value="C:membrane"/>
    <property type="evidence" value="ECO:0007669"/>
    <property type="project" value="InterPro"/>
</dbReference>
<feature type="transmembrane region" description="Helical" evidence="1">
    <location>
        <begin position="123"/>
        <end position="143"/>
    </location>
</feature>
<organism evidence="3 4">
    <name type="scientific">Thermococcus profundus</name>
    <dbReference type="NCBI Taxonomy" id="49899"/>
    <lineage>
        <taxon>Archaea</taxon>
        <taxon>Methanobacteriati</taxon>
        <taxon>Methanobacteriota</taxon>
        <taxon>Thermococci</taxon>
        <taxon>Thermococcales</taxon>
        <taxon>Thermococcaceae</taxon>
        <taxon>Thermococcus</taxon>
    </lineage>
</organism>
<dbReference type="SUPFAM" id="SSF103481">
    <property type="entry name" value="Multidrug resistance efflux transporter EmrE"/>
    <property type="match status" value="2"/>
</dbReference>
<evidence type="ECO:0000256" key="1">
    <source>
        <dbReference type="SAM" id="Phobius"/>
    </source>
</evidence>
<dbReference type="GeneID" id="33320823"/>
<feature type="transmembrane region" description="Helical" evidence="1">
    <location>
        <begin position="29"/>
        <end position="47"/>
    </location>
</feature>
<feature type="transmembrane region" description="Helical" evidence="1">
    <location>
        <begin position="180"/>
        <end position="199"/>
    </location>
</feature>
<dbReference type="OrthoDB" id="50325at2157"/>
<evidence type="ECO:0000313" key="4">
    <source>
        <dbReference type="Proteomes" id="UP000250179"/>
    </source>
</evidence>
<dbReference type="EMBL" id="CP014862">
    <property type="protein sequence ID" value="ASJ03632.1"/>
    <property type="molecule type" value="Genomic_DNA"/>
</dbReference>
<dbReference type="PANTHER" id="PTHR22911">
    <property type="entry name" value="ACYL-MALONYL CONDENSING ENZYME-RELATED"/>
    <property type="match status" value="1"/>
</dbReference>
<feature type="transmembrane region" description="Helical" evidence="1">
    <location>
        <begin position="236"/>
        <end position="255"/>
    </location>
</feature>
<keyword evidence="1" id="KW-0472">Membrane</keyword>
<feature type="domain" description="EamA" evidence="2">
    <location>
        <begin position="7"/>
        <end position="137"/>
    </location>
</feature>
<feature type="transmembrane region" description="Helical" evidence="1">
    <location>
        <begin position="68"/>
        <end position="86"/>
    </location>
</feature>
<keyword evidence="1" id="KW-0812">Transmembrane</keyword>
<sequence>MNGRAKIAVSMLIWGSVGIFGRFSGLSGLGVAFARVSLGALVLVGIIEILERNKLPDLLTLFRRRWKSLLALGAALGLNWAFLFTAFNYTTIANAVLVYYTAPVIATLISWRFLGEEMNAKRWGLIGLAFLGLVLIMSGQEVNLGNRDFTGIVLALIAAFFYALIPNFGRSLRDVDGKVLTLLQLAIASIVLAPFVAVQNTGNPVWWAILVLVLVHTVLALFLYMDGLKEVEVNEAALLSYLDPMSAVVYAFLVFGEVPGIRTVLGGGLILLASALDVVNRARGP</sequence>
<evidence type="ECO:0000313" key="3">
    <source>
        <dbReference type="EMBL" id="ASJ03632.1"/>
    </source>
</evidence>
<evidence type="ECO:0000259" key="2">
    <source>
        <dbReference type="Pfam" id="PF00892"/>
    </source>
</evidence>
<protein>
    <submittedName>
        <fullName evidence="3">Permease</fullName>
    </submittedName>
</protein>
<gene>
    <name evidence="3" type="ORF">A3L09_10365</name>
</gene>
<dbReference type="KEGG" id="tprf:A3L09_10365"/>
<keyword evidence="1" id="KW-1133">Transmembrane helix</keyword>
<feature type="transmembrane region" description="Helical" evidence="1">
    <location>
        <begin position="149"/>
        <end position="168"/>
    </location>
</feature>
<dbReference type="Proteomes" id="UP000250179">
    <property type="component" value="Chromosome"/>
</dbReference>
<proteinExistence type="predicted"/>
<feature type="domain" description="EamA" evidence="2">
    <location>
        <begin position="150"/>
        <end position="276"/>
    </location>
</feature>
<dbReference type="AlphaFoldDB" id="A0A2Z2MFV4"/>
<feature type="transmembrane region" description="Helical" evidence="1">
    <location>
        <begin position="205"/>
        <end position="224"/>
    </location>
</feature>
<dbReference type="Pfam" id="PF00892">
    <property type="entry name" value="EamA"/>
    <property type="match status" value="2"/>
</dbReference>
<keyword evidence="4" id="KW-1185">Reference proteome</keyword>
<reference evidence="3 4" key="1">
    <citation type="submission" date="2016-03" db="EMBL/GenBank/DDBJ databases">
        <title>Complete genome sequence of Thermococcus profundus strain DT5432.</title>
        <authorList>
            <person name="Oger P.M."/>
        </authorList>
    </citation>
    <scope>NUCLEOTIDE SEQUENCE [LARGE SCALE GENOMIC DNA]</scope>
    <source>
        <strain evidence="3 4">DT 5432</strain>
    </source>
</reference>